<feature type="compositionally biased region" description="Basic and acidic residues" evidence="7">
    <location>
        <begin position="28"/>
        <end position="39"/>
    </location>
</feature>
<dbReference type="Proteomes" id="UP000245051">
    <property type="component" value="Chromosome"/>
</dbReference>
<dbReference type="Pfam" id="PF01406">
    <property type="entry name" value="tRNA-synt_1e"/>
    <property type="match status" value="1"/>
</dbReference>
<evidence type="ECO:0000259" key="10">
    <source>
        <dbReference type="Pfam" id="PF23493"/>
    </source>
</evidence>
<dbReference type="SUPFAM" id="SSF52374">
    <property type="entry name" value="Nucleotidylyl transferase"/>
    <property type="match status" value="1"/>
</dbReference>
<protein>
    <recommendedName>
        <fullName evidence="2">Cysteine--tRNA ligase</fullName>
    </recommendedName>
</protein>
<dbReference type="RefSeq" id="WP_109295572.1">
    <property type="nucleotide sequence ID" value="NZ_CP029254.1"/>
</dbReference>
<dbReference type="InterPro" id="IPR032678">
    <property type="entry name" value="tRNA-synt_1_cat_dom"/>
</dbReference>
<dbReference type="Gene3D" id="1.20.120.1910">
    <property type="entry name" value="Cysteine-tRNA ligase, C-terminal anti-codon recognition domain"/>
    <property type="match status" value="1"/>
</dbReference>
<keyword evidence="6" id="KW-0175">Coiled coil</keyword>
<sequence length="241" mass="27390">MERVRLPRLRPSLPAAHRRVRPAAGRLSRGDRARHDGRSGTRRFRCQTAAGRTRRSGNFLTIRDALARTDFRTLRHAFLSQHYRSSMELSDSTLEQARGARRRIENFARTIDPAHTDSQTNVARATDAWTEMREHLDDDFDAPGALAVLFQYIREQNRTEEPAGPAALRLIEDVNNLFGTFDIPGAAESDAAVDELVKERDRLRAARKFAEADAIRDQLTEQGVTLEDSPEGTRWWQEPTS</sequence>
<feature type="region of interest" description="Disordered" evidence="7">
    <location>
        <begin position="1"/>
        <end position="50"/>
    </location>
</feature>
<evidence type="ECO:0000313" key="12">
    <source>
        <dbReference type="Proteomes" id="UP000245051"/>
    </source>
</evidence>
<accession>A0ABM6V910</accession>
<dbReference type="PANTHER" id="PTHR10890:SF3">
    <property type="entry name" value="CYSTEINE--TRNA LIGASE, CYTOPLASMIC"/>
    <property type="match status" value="1"/>
</dbReference>
<comment type="subcellular location">
    <subcellularLocation>
        <location evidence="1">Cytoplasm</location>
    </subcellularLocation>
</comment>
<evidence type="ECO:0000256" key="4">
    <source>
        <dbReference type="ARBA" id="ARBA00022741"/>
    </source>
</evidence>
<dbReference type="EMBL" id="CP029254">
    <property type="protein sequence ID" value="AWK10665.1"/>
    <property type="molecule type" value="Genomic_DNA"/>
</dbReference>
<feature type="domain" description="Cysteinyl-tRNA ligase anticodon binding" evidence="10">
    <location>
        <begin position="190"/>
        <end position="235"/>
    </location>
</feature>
<evidence type="ECO:0000313" key="11">
    <source>
        <dbReference type="EMBL" id="AWK10665.1"/>
    </source>
</evidence>
<dbReference type="SUPFAM" id="SSF47323">
    <property type="entry name" value="Anticodon-binding domain of a subclass of class I aminoacyl-tRNA synthetases"/>
    <property type="match status" value="1"/>
</dbReference>
<dbReference type="InterPro" id="IPR015273">
    <property type="entry name" value="Cys-tRNA-synt_Ia_DALR"/>
</dbReference>
<evidence type="ECO:0000256" key="3">
    <source>
        <dbReference type="ARBA" id="ARBA00022598"/>
    </source>
</evidence>
<evidence type="ECO:0000256" key="7">
    <source>
        <dbReference type="SAM" id="MobiDB-lite"/>
    </source>
</evidence>
<keyword evidence="3" id="KW-0436">Ligase</keyword>
<dbReference type="Pfam" id="PF23493">
    <property type="entry name" value="CysS_C"/>
    <property type="match status" value="1"/>
</dbReference>
<dbReference type="Pfam" id="PF09190">
    <property type="entry name" value="DALR_2"/>
    <property type="match status" value="1"/>
</dbReference>
<dbReference type="InterPro" id="IPR056411">
    <property type="entry name" value="CysS_C"/>
</dbReference>
<gene>
    <name evidence="11" type="ORF">DDQ41_19130</name>
</gene>
<organism evidence="11 12">
    <name type="scientific">Streptomyces spongiicola</name>
    <dbReference type="NCBI Taxonomy" id="1690221"/>
    <lineage>
        <taxon>Bacteria</taxon>
        <taxon>Bacillati</taxon>
        <taxon>Actinomycetota</taxon>
        <taxon>Actinomycetes</taxon>
        <taxon>Kitasatosporales</taxon>
        <taxon>Streptomycetaceae</taxon>
        <taxon>Streptomyces</taxon>
    </lineage>
</organism>
<dbReference type="InterPro" id="IPR009080">
    <property type="entry name" value="tRNAsynth_Ia_anticodon-bd"/>
</dbReference>
<evidence type="ECO:0000256" key="6">
    <source>
        <dbReference type="SAM" id="Coils"/>
    </source>
</evidence>
<reference evidence="11 12" key="1">
    <citation type="submission" date="2018-05" db="EMBL/GenBank/DDBJ databases">
        <title>Complete genome sequence of the Type Strain of Streptomyces spongiicola HNM0071, the producer of staurosporine.</title>
        <authorList>
            <person name="Zhou S."/>
            <person name="Huang X."/>
        </authorList>
    </citation>
    <scope>NUCLEOTIDE SEQUENCE [LARGE SCALE GENOMIC DNA]</scope>
    <source>
        <strain evidence="11 12">HNM0071</strain>
    </source>
</reference>
<feature type="region of interest" description="Disordered" evidence="7">
    <location>
        <begin position="220"/>
        <end position="241"/>
    </location>
</feature>
<evidence type="ECO:0000256" key="5">
    <source>
        <dbReference type="ARBA" id="ARBA00022840"/>
    </source>
</evidence>
<dbReference type="PANTHER" id="PTHR10890">
    <property type="entry name" value="CYSTEINYL-TRNA SYNTHETASE"/>
    <property type="match status" value="1"/>
</dbReference>
<feature type="domain" description="Cysteinyl-tRNA synthetase class Ia DALR" evidence="9">
    <location>
        <begin position="133"/>
        <end position="166"/>
    </location>
</feature>
<keyword evidence="5" id="KW-0067">ATP-binding</keyword>
<keyword evidence="12" id="KW-1185">Reference proteome</keyword>
<dbReference type="InterPro" id="IPR024909">
    <property type="entry name" value="Cys-tRNA/MSH_ligase"/>
</dbReference>
<evidence type="ECO:0000256" key="1">
    <source>
        <dbReference type="ARBA" id="ARBA00004496"/>
    </source>
</evidence>
<proteinExistence type="predicted"/>
<evidence type="ECO:0000259" key="9">
    <source>
        <dbReference type="Pfam" id="PF09190"/>
    </source>
</evidence>
<evidence type="ECO:0000259" key="8">
    <source>
        <dbReference type="Pfam" id="PF01406"/>
    </source>
</evidence>
<name>A0ABM6V910_9ACTN</name>
<keyword evidence="4" id="KW-0547">Nucleotide-binding</keyword>
<evidence type="ECO:0000256" key="2">
    <source>
        <dbReference type="ARBA" id="ARBA00014738"/>
    </source>
</evidence>
<feature type="domain" description="tRNA synthetases class I catalytic" evidence="8">
    <location>
        <begin position="57"/>
        <end position="98"/>
    </location>
</feature>
<feature type="coiled-coil region" evidence="6">
    <location>
        <begin position="186"/>
        <end position="213"/>
    </location>
</feature>